<dbReference type="EMBL" id="CYHA01000005">
    <property type="protein sequence ID" value="CUA85154.1"/>
    <property type="molecule type" value="Genomic_DNA"/>
</dbReference>
<name>A0A0K6H354_9NEIS</name>
<dbReference type="Proteomes" id="UP000243535">
    <property type="component" value="Unassembled WGS sequence"/>
</dbReference>
<gene>
    <name evidence="2" type="ORF">Ga0061063_2283</name>
</gene>
<accession>A0A0K6H354</accession>
<keyword evidence="3" id="KW-1185">Reference proteome</keyword>
<proteinExistence type="predicted"/>
<dbReference type="AlphaFoldDB" id="A0A0K6H354"/>
<organism evidence="2 3">
    <name type="scientific">Gulbenkiania indica</name>
    <dbReference type="NCBI Taxonomy" id="375574"/>
    <lineage>
        <taxon>Bacteria</taxon>
        <taxon>Pseudomonadati</taxon>
        <taxon>Pseudomonadota</taxon>
        <taxon>Betaproteobacteria</taxon>
        <taxon>Neisseriales</taxon>
        <taxon>Chromobacteriaceae</taxon>
        <taxon>Gulbenkiania</taxon>
    </lineage>
</organism>
<evidence type="ECO:0008006" key="4">
    <source>
        <dbReference type="Google" id="ProtNLM"/>
    </source>
</evidence>
<protein>
    <recommendedName>
        <fullName evidence="4">Heat induced stress protein YflT</fullName>
    </recommendedName>
</protein>
<evidence type="ECO:0000256" key="1">
    <source>
        <dbReference type="SAM" id="MobiDB-lite"/>
    </source>
</evidence>
<evidence type="ECO:0000313" key="2">
    <source>
        <dbReference type="EMBL" id="CUA85154.1"/>
    </source>
</evidence>
<dbReference type="STRING" id="375574.GCA_001418035_02068"/>
<sequence>MAHTVVGVFDSAEQAQNAVEALVRAGFSEGDLDVRSVERFRKTGDAVVEDEGLGNSIRNFFADLFSVGEDTYDADYYSEAVRRGGSVITVDVDDEARLERARQVLDASGAVNLDERVQHWRTSGWTGYDTGARPFTADEIRYERENLLPVMNGQFGTDTRDQESSRATSHVRVLPHRPIPRDAAPADIGMIGGRYEDHTGYRTHWDSHYAAAGGQYEDYAPAYQFGASLRNHARYAGRDWDTVEAEARRDWEVRYPGNAWERFKDAVRHGWNSLTTDTSTDGITQPTTGLDTGLRDERVHASSAEFDDSAFRSDWQTRYATSGGRYEDYRPAYEYGHRLRGDTRYADRDWDVLEPEARRDWETRYPDSAWDRFKDAVRRGWERMTD</sequence>
<feature type="region of interest" description="Disordered" evidence="1">
    <location>
        <begin position="152"/>
        <end position="171"/>
    </location>
</feature>
<reference evidence="3" key="1">
    <citation type="submission" date="2015-08" db="EMBL/GenBank/DDBJ databases">
        <authorList>
            <person name="Varghese N."/>
        </authorList>
    </citation>
    <scope>NUCLEOTIDE SEQUENCE [LARGE SCALE GENOMIC DNA]</scope>
    <source>
        <strain evidence="3">DSM 17901</strain>
    </source>
</reference>
<dbReference type="OrthoDB" id="581516at2"/>
<evidence type="ECO:0000313" key="3">
    <source>
        <dbReference type="Proteomes" id="UP000243535"/>
    </source>
</evidence>
<dbReference type="RefSeq" id="WP_055434202.1">
    <property type="nucleotide sequence ID" value="NZ_CYHA01000005.1"/>
</dbReference>